<dbReference type="PANTHER" id="PTHR14957">
    <property type="entry name" value="UBIQUITIN-LIKE-CONJUGATING ENZYME ATG10"/>
    <property type="match status" value="1"/>
</dbReference>
<dbReference type="InterPro" id="IPR007135">
    <property type="entry name" value="Atg3/Atg10"/>
</dbReference>
<evidence type="ECO:0000256" key="3">
    <source>
        <dbReference type="ARBA" id="ARBA00022679"/>
    </source>
</evidence>
<keyword evidence="5" id="KW-0072">Autophagy</keyword>
<dbReference type="GO" id="GO:0006914">
    <property type="term" value="P:autophagy"/>
    <property type="evidence" value="ECO:0007669"/>
    <property type="project" value="UniProtKB-KW"/>
</dbReference>
<dbReference type="PANTHER" id="PTHR14957:SF1">
    <property type="entry name" value="UBIQUITIN-LIKE-CONJUGATING ENZYME ATG10"/>
    <property type="match status" value="1"/>
</dbReference>
<sequence length="327" mass="37561">MYTRAADCRRISPSDWTNCLSECYSTWKAGCFAETGLSDEPLDLARAEDGSELSKVLRRNRKDRIRLGRAVKKGSEQKMWDGTLSGEEFQHAAKEFLKIWNNHSSSTFQWSWQECPYSSAGGYLILEDVVLNFIDEEVDGDEEEDGIEEEDSNNFPDAATLVSTDSSGQSSRCTYHVMYNESYRVPSVFFRGYYPDGRPINWFEVGLSLSAEFAQRIDENKWTFLTQEEHPYLHLPWYMLHPCGTSGIMALIFSQRMITIGKDKLEDENHHLSSHKNSGVNDKAFSADRSRRQPANPKDHYLLTWLSFVGPLLRLPVHLDLFRSLLD</sequence>
<evidence type="ECO:0000256" key="5">
    <source>
        <dbReference type="ARBA" id="ARBA00023006"/>
    </source>
</evidence>
<evidence type="ECO:0000256" key="1">
    <source>
        <dbReference type="ARBA" id="ARBA00005696"/>
    </source>
</evidence>
<dbReference type="Gene3D" id="3.30.1460.50">
    <property type="match status" value="1"/>
</dbReference>
<evidence type="ECO:0000256" key="6">
    <source>
        <dbReference type="ARBA" id="ARBA00029833"/>
    </source>
</evidence>
<name>A0ABD1ZR27_9MARC</name>
<keyword evidence="3" id="KW-0808">Transferase</keyword>
<protein>
    <recommendedName>
        <fullName evidence="2">Ubiquitin-like-conjugating enzyme ATG10</fullName>
    </recommendedName>
    <alternativeName>
        <fullName evidence="6">Autophagy-related protein 10</fullName>
    </alternativeName>
</protein>
<evidence type="ECO:0000256" key="2">
    <source>
        <dbReference type="ARBA" id="ARBA00021099"/>
    </source>
</evidence>
<evidence type="ECO:0000313" key="8">
    <source>
        <dbReference type="EMBL" id="KAL2653482.1"/>
    </source>
</evidence>
<feature type="compositionally biased region" description="Basic and acidic residues" evidence="7">
    <location>
        <begin position="285"/>
        <end position="295"/>
    </location>
</feature>
<gene>
    <name evidence="8" type="ORF">R1flu_021610</name>
</gene>
<comment type="caution">
    <text evidence="8">The sequence shown here is derived from an EMBL/GenBank/DDBJ whole genome shotgun (WGS) entry which is preliminary data.</text>
</comment>
<keyword evidence="9" id="KW-1185">Reference proteome</keyword>
<accession>A0ABD1ZR27</accession>
<dbReference type="GO" id="GO:0016740">
    <property type="term" value="F:transferase activity"/>
    <property type="evidence" value="ECO:0007669"/>
    <property type="project" value="UniProtKB-KW"/>
</dbReference>
<feature type="region of interest" description="Disordered" evidence="7">
    <location>
        <begin position="270"/>
        <end position="295"/>
    </location>
</feature>
<comment type="similarity">
    <text evidence="1">Belongs to the ATG10 family.</text>
</comment>
<organism evidence="8 9">
    <name type="scientific">Riccia fluitans</name>
    <dbReference type="NCBI Taxonomy" id="41844"/>
    <lineage>
        <taxon>Eukaryota</taxon>
        <taxon>Viridiplantae</taxon>
        <taxon>Streptophyta</taxon>
        <taxon>Embryophyta</taxon>
        <taxon>Marchantiophyta</taxon>
        <taxon>Marchantiopsida</taxon>
        <taxon>Marchantiidae</taxon>
        <taxon>Marchantiales</taxon>
        <taxon>Ricciaceae</taxon>
        <taxon>Riccia</taxon>
    </lineage>
</organism>
<dbReference type="EMBL" id="JBHFFA010000001">
    <property type="protein sequence ID" value="KAL2653482.1"/>
    <property type="molecule type" value="Genomic_DNA"/>
</dbReference>
<reference evidence="8 9" key="1">
    <citation type="submission" date="2024-09" db="EMBL/GenBank/DDBJ databases">
        <title>Chromosome-scale assembly of Riccia fluitans.</title>
        <authorList>
            <person name="Paukszto L."/>
            <person name="Sawicki J."/>
            <person name="Karawczyk K."/>
            <person name="Piernik-Szablinska J."/>
            <person name="Szczecinska M."/>
            <person name="Mazdziarz M."/>
        </authorList>
    </citation>
    <scope>NUCLEOTIDE SEQUENCE [LARGE SCALE GENOMIC DNA]</scope>
    <source>
        <strain evidence="8">Rf_01</strain>
        <tissue evidence="8">Aerial parts of the thallus</tissue>
    </source>
</reference>
<keyword evidence="4" id="KW-0833">Ubl conjugation pathway</keyword>
<evidence type="ECO:0000256" key="7">
    <source>
        <dbReference type="SAM" id="MobiDB-lite"/>
    </source>
</evidence>
<dbReference type="Proteomes" id="UP001605036">
    <property type="component" value="Unassembled WGS sequence"/>
</dbReference>
<dbReference type="AlphaFoldDB" id="A0ABD1ZR27"/>
<evidence type="ECO:0000256" key="4">
    <source>
        <dbReference type="ARBA" id="ARBA00022786"/>
    </source>
</evidence>
<evidence type="ECO:0000313" key="9">
    <source>
        <dbReference type="Proteomes" id="UP001605036"/>
    </source>
</evidence>
<dbReference type="Pfam" id="PF03987">
    <property type="entry name" value="Autophagy_act_C"/>
    <property type="match status" value="1"/>
</dbReference>
<proteinExistence type="inferred from homology"/>